<protein>
    <submittedName>
        <fullName evidence="4">Cysteine synthase A</fullName>
    </submittedName>
</protein>
<organism evidence="4 5">
    <name type="scientific">Streptomyces albospinus</name>
    <dbReference type="NCBI Taxonomy" id="285515"/>
    <lineage>
        <taxon>Bacteria</taxon>
        <taxon>Bacillati</taxon>
        <taxon>Actinomycetota</taxon>
        <taxon>Actinomycetes</taxon>
        <taxon>Kitasatosporales</taxon>
        <taxon>Streptomycetaceae</taxon>
        <taxon>Streptomyces</taxon>
    </lineage>
</organism>
<sequence length="341" mass="35782">MATQPPQIDLSVTEPLDAAVDETTALAQYPGLREFRATLGGTPLVEVPGPPGGAKIMAKYEFRNPSGSAKDRPAYSMLCRAINEHVDSDGPLKVLDCSGGNMARALTGLNKVTGIPVRAVMPDSVPQSLLTHLSEGGTGIDLVPASEFPLAIMRRASEIAEEDPSWTLLAQHRNMANVAAHQFFTGREIVGQLDGVRPSAVVAAVGSGGMLAGVARALRGMAPGLAVIGVTPAELPYATPEPPNAKPKFAGAGGMTYGMRQPFVDKLLPEFESAQVSHGEALTAMYDFWKETGTRIGSSAGASWLIAREKAKNLGPDDTVVTVFADSGSKEDWAKAESMGN</sequence>
<evidence type="ECO:0000313" key="4">
    <source>
        <dbReference type="EMBL" id="GGU47382.1"/>
    </source>
</evidence>
<dbReference type="EMBL" id="BMRP01000002">
    <property type="protein sequence ID" value="GGU47382.1"/>
    <property type="molecule type" value="Genomic_DNA"/>
</dbReference>
<dbReference type="Gene3D" id="3.40.50.1100">
    <property type="match status" value="2"/>
</dbReference>
<reference evidence="5" key="1">
    <citation type="journal article" date="2019" name="Int. J. Syst. Evol. Microbiol.">
        <title>The Global Catalogue of Microorganisms (GCM) 10K type strain sequencing project: providing services to taxonomists for standard genome sequencing and annotation.</title>
        <authorList>
            <consortium name="The Broad Institute Genomics Platform"/>
            <consortium name="The Broad Institute Genome Sequencing Center for Infectious Disease"/>
            <person name="Wu L."/>
            <person name="Ma J."/>
        </authorList>
    </citation>
    <scope>NUCLEOTIDE SEQUENCE [LARGE SCALE GENOMIC DNA]</scope>
    <source>
        <strain evidence="5">JCM 3399</strain>
    </source>
</reference>
<dbReference type="InterPro" id="IPR050214">
    <property type="entry name" value="Cys_Synth/Cystath_Beta-Synth"/>
</dbReference>
<dbReference type="Pfam" id="PF00291">
    <property type="entry name" value="PALP"/>
    <property type="match status" value="1"/>
</dbReference>
<evidence type="ECO:0000256" key="2">
    <source>
        <dbReference type="ARBA" id="ARBA00022898"/>
    </source>
</evidence>
<gene>
    <name evidence="4" type="ORF">GCM10010211_09080</name>
</gene>
<dbReference type="InterPro" id="IPR001926">
    <property type="entry name" value="TrpB-like_PALP"/>
</dbReference>
<dbReference type="InterPro" id="IPR001216">
    <property type="entry name" value="P-phosphate_BS"/>
</dbReference>
<comment type="cofactor">
    <cofactor evidence="1">
        <name>pyridoxal 5'-phosphate</name>
        <dbReference type="ChEBI" id="CHEBI:597326"/>
    </cofactor>
</comment>
<dbReference type="RefSeq" id="WP_189296560.1">
    <property type="nucleotide sequence ID" value="NZ_BMRP01000002.1"/>
</dbReference>
<name>A0ABQ2UPC4_9ACTN</name>
<keyword evidence="5" id="KW-1185">Reference proteome</keyword>
<dbReference type="Proteomes" id="UP000654471">
    <property type="component" value="Unassembled WGS sequence"/>
</dbReference>
<comment type="caution">
    <text evidence="4">The sequence shown here is derived from an EMBL/GenBank/DDBJ whole genome shotgun (WGS) entry which is preliminary data.</text>
</comment>
<evidence type="ECO:0000259" key="3">
    <source>
        <dbReference type="Pfam" id="PF00291"/>
    </source>
</evidence>
<evidence type="ECO:0000256" key="1">
    <source>
        <dbReference type="ARBA" id="ARBA00001933"/>
    </source>
</evidence>
<keyword evidence="2" id="KW-0663">Pyridoxal phosphate</keyword>
<evidence type="ECO:0000313" key="5">
    <source>
        <dbReference type="Proteomes" id="UP000654471"/>
    </source>
</evidence>
<accession>A0ABQ2UPC4</accession>
<feature type="domain" description="Tryptophan synthase beta chain-like PALP" evidence="3">
    <location>
        <begin position="39"/>
        <end position="326"/>
    </location>
</feature>
<dbReference type="PROSITE" id="PS00901">
    <property type="entry name" value="CYS_SYNTHASE"/>
    <property type="match status" value="1"/>
</dbReference>
<dbReference type="PANTHER" id="PTHR10314">
    <property type="entry name" value="CYSTATHIONINE BETA-SYNTHASE"/>
    <property type="match status" value="1"/>
</dbReference>
<proteinExistence type="predicted"/>
<dbReference type="InterPro" id="IPR036052">
    <property type="entry name" value="TrpB-like_PALP_sf"/>
</dbReference>
<dbReference type="SUPFAM" id="SSF53686">
    <property type="entry name" value="Tryptophan synthase beta subunit-like PLP-dependent enzymes"/>
    <property type="match status" value="1"/>
</dbReference>